<protein>
    <submittedName>
        <fullName evidence="3">NADPH-dependent glutamate synthase</fullName>
        <ecNumber evidence="3">1.4.1.13</ecNumber>
    </submittedName>
</protein>
<dbReference type="InterPro" id="IPR028261">
    <property type="entry name" value="DPD_II"/>
</dbReference>
<dbReference type="Pfam" id="PF14691">
    <property type="entry name" value="Fer4_20"/>
    <property type="match status" value="1"/>
</dbReference>
<dbReference type="GO" id="GO:0051536">
    <property type="term" value="F:iron-sulfur cluster binding"/>
    <property type="evidence" value="ECO:0007669"/>
    <property type="project" value="InterPro"/>
</dbReference>
<dbReference type="PANTHER" id="PTHR42783">
    <property type="entry name" value="GLUTAMATE SYNTHASE [NADPH] SMALL CHAIN"/>
    <property type="match status" value="1"/>
</dbReference>
<sequence>KMKKIPVREQDPKVRATNFEEVCLGYNEEEAVKEASRCLNCKKPMCVTKCPVSIGIPEFIQHVKNKEFEDAAKTIAKYSALPAVCGRVCPQESQCEGKCVLGIKGEPVAIGKLERFVADWSREHNVDLSEREESKNKKVAVIGSGPAGLTCAGDLAKKGYDVTIFEALHEPGGVLVYGIPEFRLPKETVVKHEIENVKKLGVKIETNVIIGRTVTIDELVEEEKFDAVFIGSGAGLPRFMGIPGENANGVFSANEFLTRNNLMKAFKAEYDTPIKVGQKVAVVGGGNVAMDAARTALRLGAEVHIVYRRSEEELPARVEEVHHAKEEGIIFNLLTNPVEILEDEKGWVKGMKCIKMELGEPDQSGRRRPVEIKGSEFTMDVDTVIMS</sequence>
<feature type="non-terminal residue" evidence="3">
    <location>
        <position position="1"/>
    </location>
</feature>
<evidence type="ECO:0000313" key="3">
    <source>
        <dbReference type="EMBL" id="NFG53432.1"/>
    </source>
</evidence>
<dbReference type="SUPFAM" id="SSF51971">
    <property type="entry name" value="Nucleotide-binding domain"/>
    <property type="match status" value="1"/>
</dbReference>
<gene>
    <name evidence="3" type="primary">gltA</name>
    <name evidence="3" type="ORF">FC797_19655</name>
</gene>
<keyword evidence="3" id="KW-0560">Oxidoreductase</keyword>
<dbReference type="InterPro" id="IPR006004">
    <property type="entry name" value="SudA-like"/>
</dbReference>
<dbReference type="Gene3D" id="1.10.1060.10">
    <property type="entry name" value="Alpha-helical ferredoxin"/>
    <property type="match status" value="1"/>
</dbReference>
<dbReference type="Gene3D" id="3.40.50.720">
    <property type="entry name" value="NAD(P)-binding Rossmann-like Domain"/>
    <property type="match status" value="1"/>
</dbReference>
<dbReference type="EMBL" id="SWPD01000056">
    <property type="protein sequence ID" value="NFG53432.1"/>
    <property type="molecule type" value="Genomic_DNA"/>
</dbReference>
<dbReference type="AlphaFoldDB" id="A0A6G4EAR3"/>
<reference evidence="3" key="1">
    <citation type="submission" date="2019-04" db="EMBL/GenBank/DDBJ databases">
        <title>Genome sequencing of Clostridium botulinum Groups I-IV and Clostridium butyricum.</title>
        <authorList>
            <person name="Brunt J."/>
            <person name="Van Vliet A.H.M."/>
            <person name="Stringer S.C."/>
            <person name="Carter A.T."/>
            <person name="Peck M.W."/>
        </authorList>
    </citation>
    <scope>NUCLEOTIDE SEQUENCE</scope>
    <source>
        <strain evidence="3">IFR 18/034</strain>
    </source>
</reference>
<dbReference type="PRINTS" id="PR00419">
    <property type="entry name" value="ADXRDTASE"/>
</dbReference>
<evidence type="ECO:0000259" key="2">
    <source>
        <dbReference type="Pfam" id="PF14691"/>
    </source>
</evidence>
<organism evidence="3">
    <name type="scientific">Clostridium sporogenes</name>
    <dbReference type="NCBI Taxonomy" id="1509"/>
    <lineage>
        <taxon>Bacteria</taxon>
        <taxon>Bacillati</taxon>
        <taxon>Bacillota</taxon>
        <taxon>Clostridia</taxon>
        <taxon>Eubacteriales</taxon>
        <taxon>Clostridiaceae</taxon>
        <taxon>Clostridium</taxon>
    </lineage>
</organism>
<name>A0A6G4EAR3_CLOSG</name>
<feature type="domain" description="FAD/NAD(P)-binding" evidence="1">
    <location>
        <begin position="137"/>
        <end position="350"/>
    </location>
</feature>
<dbReference type="Pfam" id="PF07992">
    <property type="entry name" value="Pyr_redox_2"/>
    <property type="match status" value="1"/>
</dbReference>
<feature type="domain" description="Dihydroprymidine dehydrogenase" evidence="2">
    <location>
        <begin position="15"/>
        <end position="125"/>
    </location>
</feature>
<dbReference type="NCBIfam" id="TIGR01316">
    <property type="entry name" value="gltA"/>
    <property type="match status" value="1"/>
</dbReference>
<dbReference type="InterPro" id="IPR023753">
    <property type="entry name" value="FAD/NAD-binding_dom"/>
</dbReference>
<dbReference type="EC" id="1.4.1.13" evidence="3"/>
<dbReference type="SUPFAM" id="SSF46548">
    <property type="entry name" value="alpha-helical ferredoxin"/>
    <property type="match status" value="1"/>
</dbReference>
<proteinExistence type="predicted"/>
<dbReference type="RefSeq" id="WP_163218895.1">
    <property type="nucleotide sequence ID" value="NZ_SWNN01000166.1"/>
</dbReference>
<comment type="caution">
    <text evidence="3">The sequence shown here is derived from an EMBL/GenBank/DDBJ whole genome shotgun (WGS) entry which is preliminary data.</text>
</comment>
<dbReference type="Gene3D" id="3.50.50.60">
    <property type="entry name" value="FAD/NAD(P)-binding domain"/>
    <property type="match status" value="1"/>
</dbReference>
<dbReference type="PANTHER" id="PTHR42783:SF3">
    <property type="entry name" value="GLUTAMATE SYNTHASE [NADPH] SMALL CHAIN-RELATED"/>
    <property type="match status" value="1"/>
</dbReference>
<accession>A0A6G4EAR3</accession>
<feature type="non-terminal residue" evidence="3">
    <location>
        <position position="387"/>
    </location>
</feature>
<evidence type="ECO:0000259" key="1">
    <source>
        <dbReference type="Pfam" id="PF07992"/>
    </source>
</evidence>
<dbReference type="InterPro" id="IPR036188">
    <property type="entry name" value="FAD/NAD-bd_sf"/>
</dbReference>
<dbReference type="InterPro" id="IPR009051">
    <property type="entry name" value="Helical_ferredxn"/>
</dbReference>
<dbReference type="GO" id="GO:0004355">
    <property type="term" value="F:glutamate synthase (NADPH) activity"/>
    <property type="evidence" value="ECO:0007669"/>
    <property type="project" value="UniProtKB-EC"/>
</dbReference>